<dbReference type="GO" id="GO:0003724">
    <property type="term" value="F:RNA helicase activity"/>
    <property type="evidence" value="ECO:0007669"/>
    <property type="project" value="UniProtKB-EC"/>
</dbReference>
<evidence type="ECO:0000313" key="17">
    <source>
        <dbReference type="Proteomes" id="UP000073601"/>
    </source>
</evidence>
<dbReference type="SMART" id="SM00487">
    <property type="entry name" value="DEXDc"/>
    <property type="match status" value="1"/>
</dbReference>
<feature type="domain" description="Helicase C-terminal" evidence="14">
    <location>
        <begin position="231"/>
        <end position="377"/>
    </location>
</feature>
<organism evidence="16 17">
    <name type="scientific">Grimontia marina</name>
    <dbReference type="NCBI Taxonomy" id="646534"/>
    <lineage>
        <taxon>Bacteria</taxon>
        <taxon>Pseudomonadati</taxon>
        <taxon>Pseudomonadota</taxon>
        <taxon>Gammaproteobacteria</taxon>
        <taxon>Vibrionales</taxon>
        <taxon>Vibrionaceae</taxon>
        <taxon>Grimontia</taxon>
    </lineage>
</organism>
<dbReference type="GO" id="GO:0042255">
    <property type="term" value="P:ribosome assembly"/>
    <property type="evidence" value="ECO:0007669"/>
    <property type="project" value="UniProtKB-ARBA"/>
</dbReference>
<accession>A0A128F1V8</accession>
<dbReference type="InterPro" id="IPR001650">
    <property type="entry name" value="Helicase_C-like"/>
</dbReference>
<dbReference type="SMART" id="SM00490">
    <property type="entry name" value="HELICc"/>
    <property type="match status" value="1"/>
</dbReference>
<dbReference type="GO" id="GO:0003676">
    <property type="term" value="F:nucleic acid binding"/>
    <property type="evidence" value="ECO:0007669"/>
    <property type="project" value="InterPro"/>
</dbReference>
<dbReference type="InterPro" id="IPR050079">
    <property type="entry name" value="DEAD_box_RNA_helicase"/>
</dbReference>
<protein>
    <recommendedName>
        <fullName evidence="9">DEAD-box ATP-dependent RNA helicase RhpA</fullName>
        <ecNumber evidence="1">3.6.4.13</ecNumber>
    </recommendedName>
</protein>
<dbReference type="PANTHER" id="PTHR47959">
    <property type="entry name" value="ATP-DEPENDENT RNA HELICASE RHLE-RELATED"/>
    <property type="match status" value="1"/>
</dbReference>
<evidence type="ECO:0000256" key="12">
    <source>
        <dbReference type="SAM" id="MobiDB-lite"/>
    </source>
</evidence>
<feature type="compositionally biased region" description="Basic and acidic residues" evidence="12">
    <location>
        <begin position="379"/>
        <end position="394"/>
    </location>
</feature>
<keyword evidence="4 11" id="KW-0378">Hydrolase</keyword>
<dbReference type="PROSITE" id="PS51192">
    <property type="entry name" value="HELICASE_ATP_BIND_1"/>
    <property type="match status" value="1"/>
</dbReference>
<dbReference type="GO" id="GO:0005829">
    <property type="term" value="C:cytosol"/>
    <property type="evidence" value="ECO:0007669"/>
    <property type="project" value="TreeGrafter"/>
</dbReference>
<name>A0A128F1V8_9GAMM</name>
<dbReference type="RefSeq" id="WP_062707589.1">
    <property type="nucleotide sequence ID" value="NZ_CAWRCI010000011.1"/>
</dbReference>
<evidence type="ECO:0000259" key="13">
    <source>
        <dbReference type="PROSITE" id="PS51192"/>
    </source>
</evidence>
<keyword evidence="3 11" id="KW-0547">Nucleotide-binding</keyword>
<comment type="similarity">
    <text evidence="7 11">Belongs to the DEAD box helicase family.</text>
</comment>
<evidence type="ECO:0000256" key="9">
    <source>
        <dbReference type="ARBA" id="ARBA00074363"/>
    </source>
</evidence>
<feature type="domain" description="Helicase ATP-binding" evidence="13">
    <location>
        <begin position="33"/>
        <end position="205"/>
    </location>
</feature>
<dbReference type="PANTHER" id="PTHR47959:SF7">
    <property type="entry name" value="ATP-DEPENDENT RNA HELICASE DEAD BOX FAMILY"/>
    <property type="match status" value="1"/>
</dbReference>
<dbReference type="GO" id="GO:0009266">
    <property type="term" value="P:response to temperature stimulus"/>
    <property type="evidence" value="ECO:0007669"/>
    <property type="project" value="UniProtKB-ARBA"/>
</dbReference>
<keyword evidence="2" id="KW-0963">Cytoplasm</keyword>
<dbReference type="FunFam" id="3.40.50.300:FF:000108">
    <property type="entry name" value="ATP-dependent RNA helicase RhlE"/>
    <property type="match status" value="1"/>
</dbReference>
<dbReference type="GO" id="GO:0005524">
    <property type="term" value="F:ATP binding"/>
    <property type="evidence" value="ECO:0007669"/>
    <property type="project" value="UniProtKB-KW"/>
</dbReference>
<feature type="short sequence motif" description="Q motif" evidence="10">
    <location>
        <begin position="2"/>
        <end position="30"/>
    </location>
</feature>
<dbReference type="InterPro" id="IPR044742">
    <property type="entry name" value="DEAD/DEAH_RhlB"/>
</dbReference>
<dbReference type="InterPro" id="IPR014001">
    <property type="entry name" value="Helicase_ATP-bd"/>
</dbReference>
<evidence type="ECO:0000256" key="2">
    <source>
        <dbReference type="ARBA" id="ARBA00022490"/>
    </source>
</evidence>
<keyword evidence="17" id="KW-1185">Reference proteome</keyword>
<dbReference type="PROSITE" id="PS51194">
    <property type="entry name" value="HELICASE_CTER"/>
    <property type="match status" value="1"/>
</dbReference>
<dbReference type="InterPro" id="IPR011545">
    <property type="entry name" value="DEAD/DEAH_box_helicase_dom"/>
</dbReference>
<dbReference type="FunFam" id="3.40.50.300:FF:000468">
    <property type="entry name" value="ATP-dependent RNA helicase RhlE"/>
    <property type="match status" value="1"/>
</dbReference>
<proteinExistence type="inferred from homology"/>
<evidence type="ECO:0000256" key="4">
    <source>
        <dbReference type="ARBA" id="ARBA00022801"/>
    </source>
</evidence>
<dbReference type="CDD" id="cd00268">
    <property type="entry name" value="DEADc"/>
    <property type="match status" value="1"/>
</dbReference>
<comment type="catalytic activity">
    <reaction evidence="8">
        <text>ATP + H2O = ADP + phosphate + H(+)</text>
        <dbReference type="Rhea" id="RHEA:13065"/>
        <dbReference type="ChEBI" id="CHEBI:15377"/>
        <dbReference type="ChEBI" id="CHEBI:15378"/>
        <dbReference type="ChEBI" id="CHEBI:30616"/>
        <dbReference type="ChEBI" id="CHEBI:43474"/>
        <dbReference type="ChEBI" id="CHEBI:456216"/>
        <dbReference type="EC" id="3.6.4.13"/>
    </reaction>
</comment>
<dbReference type="CDD" id="cd18787">
    <property type="entry name" value="SF2_C_DEAD"/>
    <property type="match status" value="1"/>
</dbReference>
<dbReference type="EMBL" id="FIZY01000011">
    <property type="protein sequence ID" value="CZF80773.1"/>
    <property type="molecule type" value="Genomic_DNA"/>
</dbReference>
<dbReference type="OrthoDB" id="9805696at2"/>
<evidence type="ECO:0000256" key="8">
    <source>
        <dbReference type="ARBA" id="ARBA00047984"/>
    </source>
</evidence>
<dbReference type="PROSITE" id="PS51195">
    <property type="entry name" value="Q_MOTIF"/>
    <property type="match status" value="1"/>
</dbReference>
<feature type="domain" description="DEAD-box RNA helicase Q" evidence="15">
    <location>
        <begin position="2"/>
        <end position="30"/>
    </location>
</feature>
<evidence type="ECO:0000259" key="15">
    <source>
        <dbReference type="PROSITE" id="PS51195"/>
    </source>
</evidence>
<feature type="region of interest" description="Disordered" evidence="12">
    <location>
        <begin position="379"/>
        <end position="410"/>
    </location>
</feature>
<feature type="compositionally biased region" description="Basic residues" evidence="12">
    <location>
        <begin position="395"/>
        <end position="410"/>
    </location>
</feature>
<evidence type="ECO:0000256" key="5">
    <source>
        <dbReference type="ARBA" id="ARBA00022806"/>
    </source>
</evidence>
<evidence type="ECO:0000256" key="7">
    <source>
        <dbReference type="ARBA" id="ARBA00038437"/>
    </source>
</evidence>
<dbReference type="Proteomes" id="UP000073601">
    <property type="component" value="Unassembled WGS sequence"/>
</dbReference>
<evidence type="ECO:0000313" key="16">
    <source>
        <dbReference type="EMBL" id="CZF80773.1"/>
    </source>
</evidence>
<evidence type="ECO:0000256" key="3">
    <source>
        <dbReference type="ARBA" id="ARBA00022741"/>
    </source>
</evidence>
<dbReference type="AlphaFoldDB" id="A0A128F1V8"/>
<reference evidence="17" key="1">
    <citation type="submission" date="2016-02" db="EMBL/GenBank/DDBJ databases">
        <authorList>
            <person name="Rodrigo-Torres Lidia"/>
            <person name="Arahal R.David."/>
        </authorList>
    </citation>
    <scope>NUCLEOTIDE SEQUENCE [LARGE SCALE GENOMIC DNA]</scope>
    <source>
        <strain evidence="17">CECT 8713</strain>
    </source>
</reference>
<keyword evidence="6 11" id="KW-0067">ATP-binding</keyword>
<dbReference type="InterPro" id="IPR014014">
    <property type="entry name" value="RNA_helicase_DEAD_Q_motif"/>
</dbReference>
<gene>
    <name evidence="16" type="primary">rhlE_2</name>
    <name evidence="16" type="ORF">GMA8713_01591</name>
</gene>
<evidence type="ECO:0000259" key="14">
    <source>
        <dbReference type="PROSITE" id="PS51194"/>
    </source>
</evidence>
<dbReference type="EC" id="3.6.4.13" evidence="1"/>
<evidence type="ECO:0000256" key="11">
    <source>
        <dbReference type="RuleBase" id="RU000492"/>
    </source>
</evidence>
<evidence type="ECO:0000256" key="1">
    <source>
        <dbReference type="ARBA" id="ARBA00012552"/>
    </source>
</evidence>
<evidence type="ECO:0000256" key="10">
    <source>
        <dbReference type="PROSITE-ProRule" id="PRU00552"/>
    </source>
</evidence>
<dbReference type="Pfam" id="PF00271">
    <property type="entry name" value="Helicase_C"/>
    <property type="match status" value="1"/>
</dbReference>
<keyword evidence="5 11" id="KW-0347">Helicase</keyword>
<dbReference type="PROSITE" id="PS00039">
    <property type="entry name" value="DEAD_ATP_HELICASE"/>
    <property type="match status" value="1"/>
</dbReference>
<dbReference type="Gene3D" id="3.40.50.300">
    <property type="entry name" value="P-loop containing nucleotide triphosphate hydrolases"/>
    <property type="match status" value="2"/>
</dbReference>
<evidence type="ECO:0000256" key="6">
    <source>
        <dbReference type="ARBA" id="ARBA00022840"/>
    </source>
</evidence>
<dbReference type="GO" id="GO:0016887">
    <property type="term" value="F:ATP hydrolysis activity"/>
    <property type="evidence" value="ECO:0007669"/>
    <property type="project" value="RHEA"/>
</dbReference>
<dbReference type="InterPro" id="IPR000629">
    <property type="entry name" value="RNA-helicase_DEAD-box_CS"/>
</dbReference>
<dbReference type="Pfam" id="PF00270">
    <property type="entry name" value="DEAD"/>
    <property type="match status" value="1"/>
</dbReference>
<dbReference type="SUPFAM" id="SSF52540">
    <property type="entry name" value="P-loop containing nucleoside triphosphate hydrolases"/>
    <property type="match status" value="1"/>
</dbReference>
<sequence length="410" mass="45525">MSDNVFSLLHPTLQQTLSELGYSEPTDIQQQAIPKVLEGKDVMGAAQTGTGKTAAFTLPLIHQILERGVKGSARVLIVTPTRELAQQVYDKVAEYGQHTSLKCVALYGGANINPQKNQLAKKPEIIVGTPGRLLDHLHIGTLQLNSLDTLVLDEADRMLDMGFISDIKRLMKKMPKERQTLFFSATYPKQVMDLAYRLLNDPVRVEVSTANSTAETVNQLVHPVDRKRKRELLSYLIGSRNLQQVLVFAKTRQSTEALANELKLDGLAAEAIHGEKTQGARNRALEGFKNGTVRVLVATDVAARGLDIPSLDTVFNYELPHQPEDYIHRIGRTGRAGKSGMAISLVSREEEGMLNAIETLIDQRLPQEWLVGFEPDINADKEHHEKRGGRGGEKRRLKRQLLKKAGAKKP</sequence>
<dbReference type="InterPro" id="IPR027417">
    <property type="entry name" value="P-loop_NTPase"/>
</dbReference>